<reference evidence="1 2" key="1">
    <citation type="submission" date="2014-07" db="EMBL/GenBank/DDBJ databases">
        <title>Genome of Flavobacterium reichenbachii LMG 25512.</title>
        <authorList>
            <person name="Stropko S.J."/>
            <person name="Pipes S.E."/>
            <person name="Newman J.D."/>
        </authorList>
    </citation>
    <scope>NUCLEOTIDE SEQUENCE [LARGE SCALE GENOMIC DNA]</scope>
    <source>
        <strain evidence="1 2">LMG 25512</strain>
    </source>
</reference>
<gene>
    <name evidence="1" type="ORF">IW19_23475</name>
</gene>
<sequence length="200" mass="22838">MRIFFMALLFSLSSFTTIHVTDKKEILNEMEFARLTDHVSEIKSFTSSSKCYNKKIAFLVDMKIKSGKNRFFVYDLETNQILDQGLVAHGSGSETGIKGDILQFSNVPNSNCTSLGRYTVEKSYTGVFGKAFRLNGLDETNNNALKRAIVLHHYKEVPSEEQGYYIINSHGCPMVNEAFFKRLEKIIDSSNSKIMMYVYY</sequence>
<dbReference type="eggNOG" id="COG1376">
    <property type="taxonomic scope" value="Bacteria"/>
</dbReference>
<dbReference type="InterPro" id="IPR032676">
    <property type="entry name" value="YkuD_2"/>
</dbReference>
<comment type="caution">
    <text evidence="1">The sequence shown here is derived from an EMBL/GenBank/DDBJ whole genome shotgun (WGS) entry which is preliminary data.</text>
</comment>
<dbReference type="AlphaFoldDB" id="A0A085ZDW6"/>
<protein>
    <recommendedName>
        <fullName evidence="3">YkuD domain-containing protein</fullName>
    </recommendedName>
</protein>
<accession>A0A085ZDW6</accession>
<proteinExistence type="predicted"/>
<organism evidence="1 2">
    <name type="scientific">Flavobacterium reichenbachii</name>
    <dbReference type="NCBI Taxonomy" id="362418"/>
    <lineage>
        <taxon>Bacteria</taxon>
        <taxon>Pseudomonadati</taxon>
        <taxon>Bacteroidota</taxon>
        <taxon>Flavobacteriia</taxon>
        <taxon>Flavobacteriales</taxon>
        <taxon>Flavobacteriaceae</taxon>
        <taxon>Flavobacterium</taxon>
    </lineage>
</organism>
<dbReference type="EMBL" id="JPRL01000004">
    <property type="protein sequence ID" value="KFF02630.1"/>
    <property type="molecule type" value="Genomic_DNA"/>
</dbReference>
<dbReference type="STRING" id="362418.IW19_23475"/>
<dbReference type="Pfam" id="PF13645">
    <property type="entry name" value="YkuD_2"/>
    <property type="match status" value="1"/>
</dbReference>
<dbReference type="OrthoDB" id="1247236at2"/>
<evidence type="ECO:0000313" key="2">
    <source>
        <dbReference type="Proteomes" id="UP000028715"/>
    </source>
</evidence>
<evidence type="ECO:0008006" key="3">
    <source>
        <dbReference type="Google" id="ProtNLM"/>
    </source>
</evidence>
<dbReference type="RefSeq" id="WP_035689940.1">
    <property type="nucleotide sequence ID" value="NZ_JPRL01000004.1"/>
</dbReference>
<dbReference type="PANTHER" id="PTHR38477">
    <property type="entry name" value="HYPOTHETICAL EXPORTED PROTEIN"/>
    <property type="match status" value="1"/>
</dbReference>
<keyword evidence="2" id="KW-1185">Reference proteome</keyword>
<name>A0A085ZDW6_9FLAO</name>
<evidence type="ECO:0000313" key="1">
    <source>
        <dbReference type="EMBL" id="KFF02630.1"/>
    </source>
</evidence>
<dbReference type="PANTHER" id="PTHR38477:SF1">
    <property type="entry name" value="MUREIN L,D-TRANSPEPTIDASE CATALYTIC DOMAIN FAMILY PROTEIN"/>
    <property type="match status" value="1"/>
</dbReference>
<dbReference type="Proteomes" id="UP000028715">
    <property type="component" value="Unassembled WGS sequence"/>
</dbReference>